<dbReference type="SUPFAM" id="SSF53474">
    <property type="entry name" value="alpha/beta-Hydrolases"/>
    <property type="match status" value="1"/>
</dbReference>
<sequence length="213" mass="22661">MSTFVLVHGAFRGGWSWDRVRPLLEAAGHEVRTPTLSETATALDTWVDEVAAAVADDTILVGHSQGGVVVREVALRDPQRVRHVVYVDAAVPDAGERAVDLGASPPVLPPRETVIAPRPVEPAGDLDADTAAWMNERLTSVPFAPSLDPASDGEPTVPATYVFCTGTPSAYPCGTTRSRLDERGIPYSWIATGHDAPLTRPDAVAEHLLAATR</sequence>
<name>A0ABW0N374_9ACTN</name>
<evidence type="ECO:0000259" key="2">
    <source>
        <dbReference type="Pfam" id="PF12697"/>
    </source>
</evidence>
<dbReference type="Gene3D" id="3.40.50.1820">
    <property type="entry name" value="alpha/beta hydrolase"/>
    <property type="match status" value="1"/>
</dbReference>
<accession>A0ABW0N374</accession>
<dbReference type="PANTHER" id="PTHR10992:SF1086">
    <property type="entry name" value="AB HYDROLASE-1 DOMAIN-CONTAINING PROTEIN"/>
    <property type="match status" value="1"/>
</dbReference>
<protein>
    <submittedName>
        <fullName evidence="3">Alpha/beta fold hydrolase</fullName>
    </submittedName>
</protein>
<dbReference type="RefSeq" id="WP_345172515.1">
    <property type="nucleotide sequence ID" value="NZ_BAABFQ010000003.1"/>
</dbReference>
<dbReference type="EMBL" id="JBHSMD010000002">
    <property type="protein sequence ID" value="MFC5493417.1"/>
    <property type="molecule type" value="Genomic_DNA"/>
</dbReference>
<dbReference type="InterPro" id="IPR000073">
    <property type="entry name" value="AB_hydrolase_1"/>
</dbReference>
<evidence type="ECO:0000313" key="4">
    <source>
        <dbReference type="Proteomes" id="UP001595956"/>
    </source>
</evidence>
<dbReference type="InterPro" id="IPR045889">
    <property type="entry name" value="MES/HNL"/>
</dbReference>
<dbReference type="PANTHER" id="PTHR10992">
    <property type="entry name" value="METHYLESTERASE FAMILY MEMBER"/>
    <property type="match status" value="1"/>
</dbReference>
<dbReference type="Proteomes" id="UP001595956">
    <property type="component" value="Unassembled WGS sequence"/>
</dbReference>
<reference evidence="4" key="1">
    <citation type="journal article" date="2019" name="Int. J. Syst. Evol. Microbiol.">
        <title>The Global Catalogue of Microorganisms (GCM) 10K type strain sequencing project: providing services to taxonomists for standard genome sequencing and annotation.</title>
        <authorList>
            <consortium name="The Broad Institute Genomics Platform"/>
            <consortium name="The Broad Institute Genome Sequencing Center for Infectious Disease"/>
            <person name="Wu L."/>
            <person name="Ma J."/>
        </authorList>
    </citation>
    <scope>NUCLEOTIDE SEQUENCE [LARGE SCALE GENOMIC DNA]</scope>
    <source>
        <strain evidence="4">KACC 13778</strain>
    </source>
</reference>
<feature type="domain" description="AB hydrolase-1" evidence="2">
    <location>
        <begin position="4"/>
        <end position="206"/>
    </location>
</feature>
<dbReference type="Pfam" id="PF12697">
    <property type="entry name" value="Abhydrolase_6"/>
    <property type="match status" value="1"/>
</dbReference>
<gene>
    <name evidence="3" type="ORF">ACFPKY_09905</name>
</gene>
<feature type="region of interest" description="Disordered" evidence="1">
    <location>
        <begin position="101"/>
        <end position="123"/>
    </location>
</feature>
<comment type="caution">
    <text evidence="3">The sequence shown here is derived from an EMBL/GenBank/DDBJ whole genome shotgun (WGS) entry which is preliminary data.</text>
</comment>
<proteinExistence type="predicted"/>
<organism evidence="3 4">
    <name type="scientific">Nocardioides caricicola</name>
    <dbReference type="NCBI Taxonomy" id="634770"/>
    <lineage>
        <taxon>Bacteria</taxon>
        <taxon>Bacillati</taxon>
        <taxon>Actinomycetota</taxon>
        <taxon>Actinomycetes</taxon>
        <taxon>Propionibacteriales</taxon>
        <taxon>Nocardioidaceae</taxon>
        <taxon>Nocardioides</taxon>
    </lineage>
</organism>
<evidence type="ECO:0000313" key="3">
    <source>
        <dbReference type="EMBL" id="MFC5493417.1"/>
    </source>
</evidence>
<dbReference type="InterPro" id="IPR029058">
    <property type="entry name" value="AB_hydrolase_fold"/>
</dbReference>
<keyword evidence="3" id="KW-0378">Hydrolase</keyword>
<dbReference type="GO" id="GO:0016787">
    <property type="term" value="F:hydrolase activity"/>
    <property type="evidence" value="ECO:0007669"/>
    <property type="project" value="UniProtKB-KW"/>
</dbReference>
<evidence type="ECO:0000256" key="1">
    <source>
        <dbReference type="SAM" id="MobiDB-lite"/>
    </source>
</evidence>
<keyword evidence="4" id="KW-1185">Reference proteome</keyword>